<accession>B7KAQ5</accession>
<dbReference type="AlphaFoldDB" id="B7KAQ5"/>
<organism evidence="1 2">
    <name type="scientific">Gloeothece citriformis (strain PCC 7424)</name>
    <name type="common">Cyanothece sp. (strain PCC 7424)</name>
    <dbReference type="NCBI Taxonomy" id="65393"/>
    <lineage>
        <taxon>Bacteria</taxon>
        <taxon>Bacillati</taxon>
        <taxon>Cyanobacteriota</taxon>
        <taxon>Cyanophyceae</taxon>
        <taxon>Oscillatoriophycideae</taxon>
        <taxon>Chroococcales</taxon>
        <taxon>Aphanothecaceae</taxon>
        <taxon>Gloeothece</taxon>
        <taxon>Gloeothece citriformis</taxon>
    </lineage>
</organism>
<reference evidence="2" key="1">
    <citation type="journal article" date="2011" name="MBio">
        <title>Novel metabolic attributes of the genus Cyanothece, comprising a group of unicellular nitrogen-fixing Cyanobacteria.</title>
        <authorList>
            <person name="Bandyopadhyay A."/>
            <person name="Elvitigala T."/>
            <person name="Welsh E."/>
            <person name="Stockel J."/>
            <person name="Liberton M."/>
            <person name="Min H."/>
            <person name="Sherman L.A."/>
            <person name="Pakrasi H.B."/>
        </authorList>
    </citation>
    <scope>NUCLEOTIDE SEQUENCE [LARGE SCALE GENOMIC DNA]</scope>
    <source>
        <strain evidence="2">PCC 7424</strain>
    </source>
</reference>
<name>B7KAQ5_GLOC7</name>
<dbReference type="EMBL" id="CP001291">
    <property type="protein sequence ID" value="ACK68727.1"/>
    <property type="molecule type" value="Genomic_DNA"/>
</dbReference>
<evidence type="ECO:0000313" key="1">
    <source>
        <dbReference type="EMBL" id="ACK68727.1"/>
    </source>
</evidence>
<protein>
    <submittedName>
        <fullName evidence="1">Uncharacterized protein</fullName>
    </submittedName>
</protein>
<proteinExistence type="predicted"/>
<dbReference type="STRING" id="65393.PCC7424_0259"/>
<keyword evidence="2" id="KW-1185">Reference proteome</keyword>
<dbReference type="HOGENOM" id="CLU_2616094_0_0_3"/>
<sequence>MYMVRYAAPFTPYLRAENPPSPRRRGGLGRCSENKKKFFPEVICFLIKVGMLYSEEKKNINLYHKEKAYELSIQNQTP</sequence>
<dbReference type="KEGG" id="cyc:PCC7424_0259"/>
<gene>
    <name evidence="1" type="ordered locus">PCC7424_0259</name>
</gene>
<evidence type="ECO:0000313" key="2">
    <source>
        <dbReference type="Proteomes" id="UP000002384"/>
    </source>
</evidence>
<dbReference type="Proteomes" id="UP000002384">
    <property type="component" value="Chromosome"/>
</dbReference>